<proteinExistence type="predicted"/>
<evidence type="ECO:0000313" key="2">
    <source>
        <dbReference type="EMBL" id="AOW19953.1"/>
    </source>
</evidence>
<dbReference type="EMBL" id="CP017478">
    <property type="protein sequence ID" value="AOW19953.1"/>
    <property type="molecule type" value="Genomic_DNA"/>
</dbReference>
<keyword evidence="3" id="KW-1185">Reference proteome</keyword>
<gene>
    <name evidence="2" type="ORF">LPB138_04305</name>
</gene>
<dbReference type="OrthoDB" id="710833at2"/>
<dbReference type="AlphaFoldDB" id="A0A1D8P5V2"/>
<accession>A0A1D8P5V2</accession>
<dbReference type="STRING" id="1850246.LPB138_04305"/>
<dbReference type="RefSeq" id="WP_070236092.1">
    <property type="nucleotide sequence ID" value="NZ_CP017478.1"/>
</dbReference>
<reference evidence="2 3" key="1">
    <citation type="submission" date="2016-10" db="EMBL/GenBank/DDBJ databases">
        <title>Lutibacter sp. LPB0138, isolated from marine gastropod.</title>
        <authorList>
            <person name="Kim E."/>
            <person name="Yi H."/>
        </authorList>
    </citation>
    <scope>NUCLEOTIDE SEQUENCE [LARGE SCALE GENOMIC DNA]</scope>
    <source>
        <strain evidence="2 3">LPB0138</strain>
    </source>
</reference>
<protein>
    <recommendedName>
        <fullName evidence="1">DUF4369 domain-containing protein</fullName>
    </recommendedName>
</protein>
<feature type="domain" description="DUF4369" evidence="1">
    <location>
        <begin position="31"/>
        <end position="123"/>
    </location>
</feature>
<evidence type="ECO:0000259" key="1">
    <source>
        <dbReference type="Pfam" id="PF14289"/>
    </source>
</evidence>
<sequence length="233" mass="26420">MLRKVITFAILLFIVSSCVKDQKKITSPQNYVLSVSIKNANGSKSYLHKLSTKPALLVDSAITINNKIVFKGKVDFPERYLLTVENVFGGKMFILDNDTIKINIPNDNLVSATINGSALNDELVKVQENSEKIYNQIDLLFPDLQRARLENNAVKLALISKKMSAIEKQNIEFYFNYAKQNSDSFISAMILNDLSKRDSINFEKVKETYNSLSERVKQSTDSKQIELFLNSVH</sequence>
<dbReference type="InterPro" id="IPR025380">
    <property type="entry name" value="DUF4369"/>
</dbReference>
<dbReference type="KEGG" id="lul:LPB138_04305"/>
<dbReference type="PROSITE" id="PS51257">
    <property type="entry name" value="PROKAR_LIPOPROTEIN"/>
    <property type="match status" value="1"/>
</dbReference>
<name>A0A1D8P5V2_9FLAO</name>
<dbReference type="Proteomes" id="UP000176050">
    <property type="component" value="Chromosome"/>
</dbReference>
<dbReference type="Pfam" id="PF14289">
    <property type="entry name" value="DUF4369"/>
    <property type="match status" value="1"/>
</dbReference>
<organism evidence="2 3">
    <name type="scientific">Urechidicola croceus</name>
    <dbReference type="NCBI Taxonomy" id="1850246"/>
    <lineage>
        <taxon>Bacteria</taxon>
        <taxon>Pseudomonadati</taxon>
        <taxon>Bacteroidota</taxon>
        <taxon>Flavobacteriia</taxon>
        <taxon>Flavobacteriales</taxon>
        <taxon>Flavobacteriaceae</taxon>
        <taxon>Urechidicola</taxon>
    </lineage>
</organism>
<evidence type="ECO:0000313" key="3">
    <source>
        <dbReference type="Proteomes" id="UP000176050"/>
    </source>
</evidence>